<dbReference type="SMART" id="SM00563">
    <property type="entry name" value="PlsC"/>
    <property type="match status" value="1"/>
</dbReference>
<dbReference type="PANTHER" id="PTHR23063">
    <property type="entry name" value="PHOSPHOLIPID ACYLTRANSFERASE"/>
    <property type="match status" value="1"/>
</dbReference>
<evidence type="ECO:0000256" key="2">
    <source>
        <dbReference type="ARBA" id="ARBA00022679"/>
    </source>
</evidence>
<dbReference type="SUPFAM" id="SSF69593">
    <property type="entry name" value="Glycerol-3-phosphate (1)-acyltransferase"/>
    <property type="match status" value="1"/>
</dbReference>
<dbReference type="CDD" id="cd07989">
    <property type="entry name" value="LPLAT_AGPAT-like"/>
    <property type="match status" value="1"/>
</dbReference>
<evidence type="ECO:0000259" key="9">
    <source>
        <dbReference type="SMART" id="SM00563"/>
    </source>
</evidence>
<evidence type="ECO:0000313" key="11">
    <source>
        <dbReference type="Proteomes" id="UP000831607"/>
    </source>
</evidence>
<dbReference type="InterPro" id="IPR002123">
    <property type="entry name" value="Plipid/glycerol_acylTrfase"/>
</dbReference>
<dbReference type="GO" id="GO:0016746">
    <property type="term" value="F:acyltransferase activity"/>
    <property type="evidence" value="ECO:0007669"/>
    <property type="project" value="UniProtKB-KW"/>
</dbReference>
<comment type="subcellular location">
    <subcellularLocation>
        <location evidence="1">Membrane</location>
    </subcellularLocation>
</comment>
<reference evidence="10 11" key="1">
    <citation type="submission" date="2020-11" db="EMBL/GenBank/DDBJ databases">
        <title>Algicoccus daihaiensis sp.nov., isolated from Daihai Lake in Inner Mongolia.</title>
        <authorList>
            <person name="Kai J."/>
        </authorList>
    </citation>
    <scope>NUCLEOTIDE SEQUENCE [LARGE SCALE GENOMIC DNA]</scope>
    <source>
        <strain evidence="11">f23</strain>
    </source>
</reference>
<feature type="transmembrane region" description="Helical" evidence="8">
    <location>
        <begin position="12"/>
        <end position="31"/>
    </location>
</feature>
<keyword evidence="11" id="KW-1185">Reference proteome</keyword>
<dbReference type="Proteomes" id="UP000831607">
    <property type="component" value="Chromosome"/>
</dbReference>
<evidence type="ECO:0000256" key="4">
    <source>
        <dbReference type="ARBA" id="ARBA00022989"/>
    </source>
</evidence>
<keyword evidence="4 8" id="KW-1133">Transmembrane helix</keyword>
<evidence type="ECO:0000256" key="3">
    <source>
        <dbReference type="ARBA" id="ARBA00022692"/>
    </source>
</evidence>
<evidence type="ECO:0000313" key="10">
    <source>
        <dbReference type="EMBL" id="UOD50190.1"/>
    </source>
</evidence>
<accession>A0ABY4AIR7</accession>
<proteinExistence type="predicted"/>
<name>A0ABY4AIR7_9BURK</name>
<dbReference type="PANTHER" id="PTHR23063:SF52">
    <property type="entry name" value="LYSOPHOSPHATIDYLCHOLINE ACYLTRANSFERASE"/>
    <property type="match status" value="1"/>
</dbReference>
<evidence type="ECO:0000256" key="5">
    <source>
        <dbReference type="ARBA" id="ARBA00023098"/>
    </source>
</evidence>
<keyword evidence="7 10" id="KW-0012">Acyltransferase</keyword>
<sequence>MRVALFALRAPVVALWVLCGLLTIGLVFPWAGRSGRLGLKKHWSRVLLMLCGVRTRIQGDPVKTGPVLWAVNHVSWLDIFVLNVVRATAFVAKQEIRHWPIIGWLAAGADTIFIERGYRHAVHRAGQAMKLRFSRNQPVGLFPEGTTSEGFDVLNFYGNLFEPAREPDIAIQPVALRYYHRGERSALPAFVGEESLLQNLWRLLGTTGVSVELVFLPLIGTPDQAKPPRAELASHARQSIREVVLVNQA</sequence>
<keyword evidence="5" id="KW-0443">Lipid metabolism</keyword>
<keyword evidence="2" id="KW-0808">Transferase</keyword>
<dbReference type="EMBL" id="CP063982">
    <property type="protein sequence ID" value="UOD50190.1"/>
    <property type="molecule type" value="Genomic_DNA"/>
</dbReference>
<evidence type="ECO:0000256" key="8">
    <source>
        <dbReference type="SAM" id="Phobius"/>
    </source>
</evidence>
<dbReference type="Pfam" id="PF01553">
    <property type="entry name" value="Acyltransferase"/>
    <property type="match status" value="1"/>
</dbReference>
<evidence type="ECO:0000256" key="7">
    <source>
        <dbReference type="ARBA" id="ARBA00023315"/>
    </source>
</evidence>
<keyword evidence="6 8" id="KW-0472">Membrane</keyword>
<feature type="domain" description="Phospholipid/glycerol acyltransferase" evidence="9">
    <location>
        <begin position="67"/>
        <end position="179"/>
    </location>
</feature>
<dbReference type="RefSeq" id="WP_243478588.1">
    <property type="nucleotide sequence ID" value="NZ_CP063982.1"/>
</dbReference>
<evidence type="ECO:0000256" key="6">
    <source>
        <dbReference type="ARBA" id="ARBA00023136"/>
    </source>
</evidence>
<keyword evidence="3 8" id="KW-0812">Transmembrane</keyword>
<evidence type="ECO:0000256" key="1">
    <source>
        <dbReference type="ARBA" id="ARBA00004370"/>
    </source>
</evidence>
<protein>
    <submittedName>
        <fullName evidence="10">1-acyl-sn-glycerol-3-phosphate acyltransferase</fullName>
    </submittedName>
</protein>
<gene>
    <name evidence="10" type="ORF">DHf2319_12235</name>
</gene>
<organism evidence="10 11">
    <name type="scientific">Orrella daihaiensis</name>
    <dbReference type="NCBI Taxonomy" id="2782176"/>
    <lineage>
        <taxon>Bacteria</taxon>
        <taxon>Pseudomonadati</taxon>
        <taxon>Pseudomonadota</taxon>
        <taxon>Betaproteobacteria</taxon>
        <taxon>Burkholderiales</taxon>
        <taxon>Alcaligenaceae</taxon>
        <taxon>Orrella</taxon>
    </lineage>
</organism>